<feature type="compositionally biased region" description="Pro residues" evidence="1">
    <location>
        <begin position="270"/>
        <end position="284"/>
    </location>
</feature>
<feature type="compositionally biased region" description="Low complexity" evidence="1">
    <location>
        <begin position="321"/>
        <end position="334"/>
    </location>
</feature>
<keyword evidence="2" id="KW-1185">Reference proteome</keyword>
<dbReference type="RefSeq" id="XP_026282772.1">
    <property type="nucleotide sequence ID" value="XM_026426987.2"/>
</dbReference>
<protein>
    <submittedName>
        <fullName evidence="3">Uncharacterized protein LOC113209460</fullName>
    </submittedName>
</protein>
<dbReference type="AlphaFoldDB" id="A0A6J1SPD0"/>
<dbReference type="GeneID" id="113209460"/>
<feature type="compositionally biased region" description="Polar residues" evidence="1">
    <location>
        <begin position="288"/>
        <end position="299"/>
    </location>
</feature>
<organism evidence="2 3">
    <name type="scientific">Frankliniella occidentalis</name>
    <name type="common">Western flower thrips</name>
    <name type="synonym">Euthrips occidentalis</name>
    <dbReference type="NCBI Taxonomy" id="133901"/>
    <lineage>
        <taxon>Eukaryota</taxon>
        <taxon>Metazoa</taxon>
        <taxon>Ecdysozoa</taxon>
        <taxon>Arthropoda</taxon>
        <taxon>Hexapoda</taxon>
        <taxon>Insecta</taxon>
        <taxon>Pterygota</taxon>
        <taxon>Neoptera</taxon>
        <taxon>Paraneoptera</taxon>
        <taxon>Thysanoptera</taxon>
        <taxon>Terebrantia</taxon>
        <taxon>Thripoidea</taxon>
        <taxon>Thripidae</taxon>
        <taxon>Frankliniella</taxon>
    </lineage>
</organism>
<feature type="region of interest" description="Disordered" evidence="1">
    <location>
        <begin position="483"/>
        <end position="528"/>
    </location>
</feature>
<feature type="compositionally biased region" description="Low complexity" evidence="1">
    <location>
        <begin position="193"/>
        <end position="207"/>
    </location>
</feature>
<name>A0A6J1SPD0_FRAOC</name>
<evidence type="ECO:0000256" key="1">
    <source>
        <dbReference type="SAM" id="MobiDB-lite"/>
    </source>
</evidence>
<feature type="region of interest" description="Disordered" evidence="1">
    <location>
        <begin position="1"/>
        <end position="52"/>
    </location>
</feature>
<feature type="region of interest" description="Disordered" evidence="1">
    <location>
        <begin position="193"/>
        <end position="212"/>
    </location>
</feature>
<evidence type="ECO:0000313" key="2">
    <source>
        <dbReference type="Proteomes" id="UP000504606"/>
    </source>
</evidence>
<accession>A0A6J1SPD0</accession>
<dbReference type="OrthoDB" id="10626769at2759"/>
<sequence length="528" mass="57157">MYDGPSYDHSAPRGASQPARPKMSVNYPPNENYPNLMYGQMTQPAAGPGRTYYSSEMQTMQTDRRPLQQIENPSLIGNVAQRHQQKVAQTLHGYSQPQMCQPLERQLSGERPYSQVLSPSESMGYQQHGTGYYGGPSSYPMDVYSQESRPHSQASYGSGSVMPVMDSQRRGYAPEVGHPVMYCEQPPAAYSNFTPSFTSSPTNLTPPVQRSYDRQNSFRVEPVSVAVAEHQRGPPQTQPPAYQHQPPPGQGPPGQWARPTGLVTFAQPTPTTPVPPQWPTPSRSPAPHTSSTGLSANAKPSTPCPSPRTTTPALAKGALATGSSTPSTSVTSGGSERGGFRSRQVAAPERGIRVLTGMVDNILTWGKKLDEGARSEILFEIVGCLDSVVTGQWHSSRLVCLRSLETANTLTAVFWEIDAPLFPPPNGSLVACICRLGVKWPQKLPASRRMPRMHMIKMKIVSPGQVANYKRLAYVSSQSVQHGALSPAPTDADKQPAGSTSPAPLKQTLISSYGGQRKPGTSPSPQQR</sequence>
<reference evidence="3" key="1">
    <citation type="submission" date="2025-08" db="UniProtKB">
        <authorList>
            <consortium name="RefSeq"/>
        </authorList>
    </citation>
    <scope>IDENTIFICATION</scope>
    <source>
        <tissue evidence="3">Whole organism</tissue>
    </source>
</reference>
<dbReference type="KEGG" id="foc:113209460"/>
<feature type="compositionally biased region" description="Polar residues" evidence="1">
    <location>
        <begin position="497"/>
        <end position="528"/>
    </location>
</feature>
<evidence type="ECO:0000313" key="3">
    <source>
        <dbReference type="RefSeq" id="XP_026282772.1"/>
    </source>
</evidence>
<dbReference type="Proteomes" id="UP000504606">
    <property type="component" value="Unplaced"/>
</dbReference>
<feature type="region of interest" description="Disordered" evidence="1">
    <location>
        <begin position="228"/>
        <end position="345"/>
    </location>
</feature>
<proteinExistence type="predicted"/>
<gene>
    <name evidence="3" type="primary">LOC113209460</name>
</gene>